<comment type="similarity">
    <text evidence="3">Belongs to the xanthine dehydrogenase family.</text>
</comment>
<proteinExistence type="inferred from homology"/>
<dbReference type="PANTHER" id="PTHR45444:SF3">
    <property type="entry name" value="XANTHINE DEHYDROGENASE"/>
    <property type="match status" value="1"/>
</dbReference>
<dbReference type="InterPro" id="IPR016208">
    <property type="entry name" value="Ald_Oxase/xanthine_DH-like"/>
</dbReference>
<keyword evidence="7" id="KW-0408">Iron</keyword>
<evidence type="ECO:0000256" key="3">
    <source>
        <dbReference type="ARBA" id="ARBA00006849"/>
    </source>
</evidence>
<sequence length="89" mass="9726">MVSHGGVEMGQGLHTKMIRVAATELNIPIHKIHILGTSTEQVANSTQTAASVQSDLNRGAVLEACRILNKRLEPVREKNPNASWEELID</sequence>
<protein>
    <recommendedName>
        <fullName evidence="10">Aldehyde oxidase/xanthine dehydrogenase second molybdopterin binding domain-containing protein</fullName>
    </recommendedName>
</protein>
<dbReference type="SUPFAM" id="SSF56003">
    <property type="entry name" value="Molybdenum cofactor-binding domain"/>
    <property type="match status" value="1"/>
</dbReference>
<dbReference type="FunFam" id="3.30.365.10:FF:000002">
    <property type="entry name" value="Xanthine dehydrogenase oxidase"/>
    <property type="match status" value="1"/>
</dbReference>
<comment type="cofactor">
    <cofactor evidence="9">
        <name>[2Fe-2S] cluster</name>
        <dbReference type="ChEBI" id="CHEBI:190135"/>
    </cofactor>
</comment>
<dbReference type="GO" id="GO:0005506">
    <property type="term" value="F:iron ion binding"/>
    <property type="evidence" value="ECO:0007669"/>
    <property type="project" value="InterPro"/>
</dbReference>
<organism evidence="11">
    <name type="scientific">Arcella intermedia</name>
    <dbReference type="NCBI Taxonomy" id="1963864"/>
    <lineage>
        <taxon>Eukaryota</taxon>
        <taxon>Amoebozoa</taxon>
        <taxon>Tubulinea</taxon>
        <taxon>Elardia</taxon>
        <taxon>Arcellinida</taxon>
        <taxon>Sphaerothecina</taxon>
        <taxon>Arcellidae</taxon>
        <taxon>Arcella</taxon>
    </lineage>
</organism>
<accession>A0A6B2LU45</accession>
<dbReference type="InterPro" id="IPR037165">
    <property type="entry name" value="AldOxase/xan_DH_Mopterin-bd_sf"/>
</dbReference>
<evidence type="ECO:0000259" key="10">
    <source>
        <dbReference type="Pfam" id="PF20256"/>
    </source>
</evidence>
<reference evidence="11" key="1">
    <citation type="journal article" date="2020" name="J. Eukaryot. Microbiol.">
        <title>De novo Sequencing, Assembly and Annotation of the Transcriptome for the Free-Living Testate Amoeba Arcella intermedia.</title>
        <authorList>
            <person name="Ribeiro G.M."/>
            <person name="Porfirio-Sousa A.L."/>
            <person name="Maurer-Alcala X.X."/>
            <person name="Katz L.A."/>
            <person name="Lahr D.J.G."/>
        </authorList>
    </citation>
    <scope>NUCLEOTIDE SEQUENCE</scope>
</reference>
<keyword evidence="6" id="KW-0560">Oxidoreductase</keyword>
<comment type="cofactor">
    <cofactor evidence="1">
        <name>Mo-molybdopterin</name>
        <dbReference type="ChEBI" id="CHEBI:71302"/>
    </cofactor>
</comment>
<evidence type="ECO:0000256" key="2">
    <source>
        <dbReference type="ARBA" id="ARBA00001974"/>
    </source>
</evidence>
<dbReference type="GO" id="GO:0016491">
    <property type="term" value="F:oxidoreductase activity"/>
    <property type="evidence" value="ECO:0007669"/>
    <property type="project" value="UniProtKB-KW"/>
</dbReference>
<evidence type="ECO:0000256" key="9">
    <source>
        <dbReference type="ARBA" id="ARBA00034078"/>
    </source>
</evidence>
<keyword evidence="5" id="KW-0479">Metal-binding</keyword>
<dbReference type="GO" id="GO:0051537">
    <property type="term" value="F:2 iron, 2 sulfur cluster binding"/>
    <property type="evidence" value="ECO:0007669"/>
    <property type="project" value="UniProtKB-KW"/>
</dbReference>
<keyword evidence="4" id="KW-0001">2Fe-2S</keyword>
<dbReference type="Pfam" id="PF20256">
    <property type="entry name" value="MoCoBD_2"/>
    <property type="match status" value="1"/>
</dbReference>
<evidence type="ECO:0000256" key="7">
    <source>
        <dbReference type="ARBA" id="ARBA00023004"/>
    </source>
</evidence>
<comment type="cofactor">
    <cofactor evidence="2">
        <name>FAD</name>
        <dbReference type="ChEBI" id="CHEBI:57692"/>
    </cofactor>
</comment>
<keyword evidence="8" id="KW-0411">Iron-sulfur</keyword>
<dbReference type="AlphaFoldDB" id="A0A6B2LU45"/>
<evidence type="ECO:0000256" key="6">
    <source>
        <dbReference type="ARBA" id="ARBA00023002"/>
    </source>
</evidence>
<evidence type="ECO:0000256" key="1">
    <source>
        <dbReference type="ARBA" id="ARBA00001924"/>
    </source>
</evidence>
<dbReference type="EMBL" id="GIBP01011421">
    <property type="protein sequence ID" value="NDV40390.1"/>
    <property type="molecule type" value="Transcribed_RNA"/>
</dbReference>
<dbReference type="PANTHER" id="PTHR45444">
    <property type="entry name" value="XANTHINE DEHYDROGENASE"/>
    <property type="match status" value="1"/>
</dbReference>
<evidence type="ECO:0000313" key="11">
    <source>
        <dbReference type="EMBL" id="NDV40390.1"/>
    </source>
</evidence>
<evidence type="ECO:0000256" key="8">
    <source>
        <dbReference type="ARBA" id="ARBA00023014"/>
    </source>
</evidence>
<evidence type="ECO:0000256" key="5">
    <source>
        <dbReference type="ARBA" id="ARBA00022723"/>
    </source>
</evidence>
<feature type="domain" description="Aldehyde oxidase/xanthine dehydrogenase second molybdopterin binding" evidence="10">
    <location>
        <begin position="2"/>
        <end position="84"/>
    </location>
</feature>
<dbReference type="InterPro" id="IPR046867">
    <property type="entry name" value="AldOxase/xan_DH_MoCoBD2"/>
</dbReference>
<evidence type="ECO:0000256" key="4">
    <source>
        <dbReference type="ARBA" id="ARBA00022714"/>
    </source>
</evidence>
<dbReference type="Gene3D" id="3.30.365.10">
    <property type="entry name" value="Aldehyde oxidase/xanthine dehydrogenase, molybdopterin binding domain"/>
    <property type="match status" value="1"/>
</dbReference>
<name>A0A6B2LU45_9EUKA</name>